<protein>
    <recommendedName>
        <fullName evidence="2">Activator of Hsp90 ATPase homologue 1/2-like C-terminal domain-containing protein</fullName>
    </recommendedName>
</protein>
<comment type="similarity">
    <text evidence="1">Belongs to the AHA1 family.</text>
</comment>
<feature type="domain" description="Activator of Hsp90 ATPase homologue 1/2-like C-terminal" evidence="2">
    <location>
        <begin position="20"/>
        <end position="153"/>
    </location>
</feature>
<evidence type="ECO:0000259" key="2">
    <source>
        <dbReference type="Pfam" id="PF08327"/>
    </source>
</evidence>
<comment type="caution">
    <text evidence="3">The sequence shown here is derived from an EMBL/GenBank/DDBJ whole genome shotgun (WGS) entry which is preliminary data.</text>
</comment>
<name>A0A2U2CGL0_9RHOB</name>
<dbReference type="InterPro" id="IPR023393">
    <property type="entry name" value="START-like_dom_sf"/>
</dbReference>
<dbReference type="Pfam" id="PF08327">
    <property type="entry name" value="AHSA1"/>
    <property type="match status" value="1"/>
</dbReference>
<proteinExistence type="inferred from homology"/>
<organism evidence="3 4">
    <name type="scientific">Pararhodobacter marinus</name>
    <dbReference type="NCBI Taxonomy" id="2184063"/>
    <lineage>
        <taxon>Bacteria</taxon>
        <taxon>Pseudomonadati</taxon>
        <taxon>Pseudomonadota</taxon>
        <taxon>Alphaproteobacteria</taxon>
        <taxon>Rhodobacterales</taxon>
        <taxon>Paracoccaceae</taxon>
        <taxon>Pararhodobacter</taxon>
    </lineage>
</organism>
<dbReference type="GeneID" id="94364104"/>
<dbReference type="OrthoDB" id="9805228at2"/>
<evidence type="ECO:0000313" key="4">
    <source>
        <dbReference type="Proteomes" id="UP000244940"/>
    </source>
</evidence>
<reference evidence="3 4" key="1">
    <citation type="submission" date="2018-05" db="EMBL/GenBank/DDBJ databases">
        <title>Pararhodobacter marina sp. nov., isolated from deep-sea water of the Indian Ocean.</title>
        <authorList>
            <person name="Lai Q.Sr."/>
            <person name="Liu X."/>
            <person name="Shao Z."/>
        </authorList>
    </citation>
    <scope>NUCLEOTIDE SEQUENCE [LARGE SCALE GENOMIC DNA]</scope>
    <source>
        <strain evidence="3 4">CIC4N-9</strain>
    </source>
</reference>
<gene>
    <name evidence="3" type="ORF">C4N9_04305</name>
</gene>
<dbReference type="RefSeq" id="WP_109532059.1">
    <property type="nucleotide sequence ID" value="NZ_QEYD01000002.1"/>
</dbReference>
<keyword evidence="4" id="KW-1185">Reference proteome</keyword>
<evidence type="ECO:0000256" key="1">
    <source>
        <dbReference type="ARBA" id="ARBA00006817"/>
    </source>
</evidence>
<dbReference type="SUPFAM" id="SSF55961">
    <property type="entry name" value="Bet v1-like"/>
    <property type="match status" value="1"/>
</dbReference>
<dbReference type="AlphaFoldDB" id="A0A2U2CGL0"/>
<dbReference type="Proteomes" id="UP000244940">
    <property type="component" value="Unassembled WGS sequence"/>
</dbReference>
<sequence length="157" mass="17175">MLLRCTSEGDSALVFTRRLDAAPARVWQAYTSPALLGRWMMGPPGWPMTRAQFDPRAGGLIHLEWSDRMGQALALTGEVIEAEPPYRLLHVERLHLPEASPENVVETLLAPEAGGTNLMLHMRLPDAAARDEMLAGGLAEGLEDSFVRLESLLASGF</sequence>
<dbReference type="InterPro" id="IPR013538">
    <property type="entry name" value="ASHA1/2-like_C"/>
</dbReference>
<dbReference type="Gene3D" id="3.30.530.20">
    <property type="match status" value="1"/>
</dbReference>
<dbReference type="EMBL" id="QEYD01000002">
    <property type="protein sequence ID" value="PWE30981.1"/>
    <property type="molecule type" value="Genomic_DNA"/>
</dbReference>
<evidence type="ECO:0000313" key="3">
    <source>
        <dbReference type="EMBL" id="PWE30981.1"/>
    </source>
</evidence>
<accession>A0A2U2CGL0</accession>